<evidence type="ECO:0000256" key="2">
    <source>
        <dbReference type="ARBA" id="ARBA00022692"/>
    </source>
</evidence>
<feature type="transmembrane region" description="Helical" evidence="5">
    <location>
        <begin position="57"/>
        <end position="75"/>
    </location>
</feature>
<keyword evidence="8" id="KW-1185">Reference proteome</keyword>
<dbReference type="GO" id="GO:0005886">
    <property type="term" value="C:plasma membrane"/>
    <property type="evidence" value="ECO:0007669"/>
    <property type="project" value="TreeGrafter"/>
</dbReference>
<evidence type="ECO:0000256" key="4">
    <source>
        <dbReference type="ARBA" id="ARBA00023136"/>
    </source>
</evidence>
<dbReference type="GO" id="GO:0042391">
    <property type="term" value="P:regulation of membrane potential"/>
    <property type="evidence" value="ECO:0007669"/>
    <property type="project" value="TreeGrafter"/>
</dbReference>
<dbReference type="SUPFAM" id="SSF81324">
    <property type="entry name" value="Voltage-gated potassium channels"/>
    <property type="match status" value="1"/>
</dbReference>
<accession>A0A812S504</accession>
<dbReference type="PANTHER" id="PTHR10217:SF435">
    <property type="entry name" value="POTASSIUM VOLTAGE-GATED CHANNEL PROTEIN EAG"/>
    <property type="match status" value="1"/>
</dbReference>
<evidence type="ECO:0000256" key="1">
    <source>
        <dbReference type="ARBA" id="ARBA00004141"/>
    </source>
</evidence>
<dbReference type="InterPro" id="IPR005821">
    <property type="entry name" value="Ion_trans_dom"/>
</dbReference>
<dbReference type="Gene3D" id="1.10.287.70">
    <property type="match status" value="1"/>
</dbReference>
<dbReference type="AlphaFoldDB" id="A0A812S504"/>
<evidence type="ECO:0000259" key="6">
    <source>
        <dbReference type="Pfam" id="PF00520"/>
    </source>
</evidence>
<feature type="domain" description="Ion transport" evidence="6">
    <location>
        <begin position="21"/>
        <end position="254"/>
    </location>
</feature>
<dbReference type="InterPro" id="IPR003938">
    <property type="entry name" value="K_chnl_volt-dep_EAG/ELK/ERG"/>
</dbReference>
<comment type="caution">
    <text evidence="7">The sequence shown here is derived from an EMBL/GenBank/DDBJ whole genome shotgun (WGS) entry which is preliminary data.</text>
</comment>
<evidence type="ECO:0000256" key="3">
    <source>
        <dbReference type="ARBA" id="ARBA00022989"/>
    </source>
</evidence>
<dbReference type="GO" id="GO:0005249">
    <property type="term" value="F:voltage-gated potassium channel activity"/>
    <property type="evidence" value="ECO:0007669"/>
    <property type="project" value="InterPro"/>
</dbReference>
<dbReference type="OrthoDB" id="443852at2759"/>
<dbReference type="Pfam" id="PF00520">
    <property type="entry name" value="Ion_trans"/>
    <property type="match status" value="1"/>
</dbReference>
<feature type="transmembrane region" description="Helical" evidence="5">
    <location>
        <begin position="20"/>
        <end position="45"/>
    </location>
</feature>
<name>A0A812S504_9DINO</name>
<dbReference type="Proteomes" id="UP000604046">
    <property type="component" value="Unassembled WGS sequence"/>
</dbReference>
<dbReference type="PRINTS" id="PR01463">
    <property type="entry name" value="EAGCHANLFMLY"/>
</dbReference>
<comment type="subcellular location">
    <subcellularLocation>
        <location evidence="1">Membrane</location>
        <topology evidence="1">Multi-pass membrane protein</topology>
    </subcellularLocation>
</comment>
<sequence length="334" mass="37950">MLPSPDCPQLVSRTNGYPDIVWDFFFLIVLAVVAVMVPLEVAFTIWDDEFCHPGGRFALDVILFVDMGIQLLIAYPDKKCPSRYIKDPRKIAVKYLKTWFVVDLISSMPCHAIENGALPEIRLVRMLRLHSIFPILARRQVRIGISNALLSLLKFVFGLSLTCHWMACCWAAVAYEVPDTFTWLKAVEAAKGGLKSTYSSRSGIYCLSLYWAIMTLTSIGYGDITPQTEKEYWVASFCMIAMATVWAFVIGQMCAVVATLLPHDVAFKRTMDDLNWLLKDSQMPEPLRLKLRRYFIESRSLCRLHEQKAIIAQMSPMLQGLPPWRVSGLRTPQA</sequence>
<dbReference type="PANTHER" id="PTHR10217">
    <property type="entry name" value="VOLTAGE AND LIGAND GATED POTASSIUM CHANNEL"/>
    <property type="match status" value="1"/>
</dbReference>
<dbReference type="EMBL" id="CAJNDS010002412">
    <property type="protein sequence ID" value="CAE7464342.1"/>
    <property type="molecule type" value="Genomic_DNA"/>
</dbReference>
<keyword evidence="3 5" id="KW-1133">Transmembrane helix</keyword>
<organism evidence="7 8">
    <name type="scientific">Symbiodinium natans</name>
    <dbReference type="NCBI Taxonomy" id="878477"/>
    <lineage>
        <taxon>Eukaryota</taxon>
        <taxon>Sar</taxon>
        <taxon>Alveolata</taxon>
        <taxon>Dinophyceae</taxon>
        <taxon>Suessiales</taxon>
        <taxon>Symbiodiniaceae</taxon>
        <taxon>Symbiodinium</taxon>
    </lineage>
</organism>
<dbReference type="InterPro" id="IPR050818">
    <property type="entry name" value="KCNH_animal-type"/>
</dbReference>
<evidence type="ECO:0000256" key="5">
    <source>
        <dbReference type="SAM" id="Phobius"/>
    </source>
</evidence>
<feature type="transmembrane region" description="Helical" evidence="5">
    <location>
        <begin position="204"/>
        <end position="221"/>
    </location>
</feature>
<proteinExistence type="predicted"/>
<reference evidence="7" key="1">
    <citation type="submission" date="2021-02" db="EMBL/GenBank/DDBJ databases">
        <authorList>
            <person name="Dougan E. K."/>
            <person name="Rhodes N."/>
            <person name="Thang M."/>
            <person name="Chan C."/>
        </authorList>
    </citation>
    <scope>NUCLEOTIDE SEQUENCE</scope>
</reference>
<evidence type="ECO:0000313" key="7">
    <source>
        <dbReference type="EMBL" id="CAE7464342.1"/>
    </source>
</evidence>
<keyword evidence="4 5" id="KW-0472">Membrane</keyword>
<keyword evidence="2 5" id="KW-0812">Transmembrane</keyword>
<gene>
    <name evidence="7" type="primary">unc-103</name>
    <name evidence="7" type="ORF">SNAT2548_LOCUS25915</name>
</gene>
<feature type="transmembrane region" description="Helical" evidence="5">
    <location>
        <begin position="233"/>
        <end position="261"/>
    </location>
</feature>
<evidence type="ECO:0000313" key="8">
    <source>
        <dbReference type="Proteomes" id="UP000604046"/>
    </source>
</evidence>
<protein>
    <submittedName>
        <fullName evidence="7">Unc-103 protein</fullName>
    </submittedName>
</protein>